<evidence type="ECO:0000256" key="2">
    <source>
        <dbReference type="ARBA" id="ARBA00022679"/>
    </source>
</evidence>
<dbReference type="GO" id="GO:0016757">
    <property type="term" value="F:glycosyltransferase activity"/>
    <property type="evidence" value="ECO:0007669"/>
    <property type="project" value="UniProtKB-KW"/>
</dbReference>
<evidence type="ECO:0000313" key="7">
    <source>
        <dbReference type="EMBL" id="MBP2032498.1"/>
    </source>
</evidence>
<comment type="catalytic activity">
    <reaction evidence="5">
        <text>7-aminomethyl-7-carbaguanine + guanosine(34) in tRNA = 7-aminomethyl-7-carbaguanosine(34) in tRNA + guanine</text>
        <dbReference type="Rhea" id="RHEA:24104"/>
        <dbReference type="Rhea" id="RHEA-COMP:10341"/>
        <dbReference type="Rhea" id="RHEA-COMP:10342"/>
        <dbReference type="ChEBI" id="CHEBI:16235"/>
        <dbReference type="ChEBI" id="CHEBI:58703"/>
        <dbReference type="ChEBI" id="CHEBI:74269"/>
        <dbReference type="ChEBI" id="CHEBI:82833"/>
        <dbReference type="EC" id="2.4.2.29"/>
    </reaction>
</comment>
<reference evidence="7 8" key="1">
    <citation type="submission" date="2021-03" db="EMBL/GenBank/DDBJ databases">
        <title>Genomic Encyclopedia of Type Strains, Phase IV (KMG-IV): sequencing the most valuable type-strain genomes for metagenomic binning, comparative biology and taxonomic classification.</title>
        <authorList>
            <person name="Goeker M."/>
        </authorList>
    </citation>
    <scope>NUCLEOTIDE SEQUENCE [LARGE SCALE GENOMIC DNA]</scope>
    <source>
        <strain evidence="7 8">DSM 28783</strain>
    </source>
</reference>
<accession>A0ABS4KR33</accession>
<dbReference type="InterPro" id="IPR002616">
    <property type="entry name" value="tRNA_ribo_trans-like"/>
</dbReference>
<evidence type="ECO:0000256" key="3">
    <source>
        <dbReference type="ARBA" id="ARBA00022694"/>
    </source>
</evidence>
<feature type="region of interest" description="RNA binding; important for wobble base 34 recognition" evidence="5">
    <location>
        <begin position="276"/>
        <end position="280"/>
    </location>
</feature>
<feature type="binding site" evidence="5">
    <location>
        <position position="221"/>
    </location>
    <ligand>
        <name>substrate</name>
    </ligand>
</feature>
<organism evidence="7 8">
    <name type="scientific">Clostridium algifaecis</name>
    <dbReference type="NCBI Taxonomy" id="1472040"/>
    <lineage>
        <taxon>Bacteria</taxon>
        <taxon>Bacillati</taxon>
        <taxon>Bacillota</taxon>
        <taxon>Clostridia</taxon>
        <taxon>Eubacteriales</taxon>
        <taxon>Clostridiaceae</taxon>
        <taxon>Clostridium</taxon>
    </lineage>
</organism>
<evidence type="ECO:0000256" key="4">
    <source>
        <dbReference type="ARBA" id="ARBA00022785"/>
    </source>
</evidence>
<feature type="binding site" evidence="5">
    <location>
        <position position="194"/>
    </location>
    <ligand>
        <name>substrate</name>
    </ligand>
</feature>
<sequence length="376" mass="42941">MYKLLKKQGCVRRGEFTTVHGVVQTPVFMNVGTLAAIKGAVSSVDLKNIGCQVELSNTYHLSLRPGDDVIRKLGGLHKFMNWDRPILTDSGGFQVFSLAQIRKIKEEGVYFSSHIDGRKIFMGPEESMRIQSNLASTIAMAFDECVKNPAPRDYVQKSVERTTRWLKRCKVEMNRLNSLPDTINKNQMLFGINQGGTYDDIRIEHAKIISDMNLDGYAIGGLAVGESSEEMYRIIEKVVPYLPQDKPIYLMGVGTPTNILEAVDRGVDFFDCVLPARNGRHSHVFTEHGQINLLNEKYKLDDSPIDSKCNCPTCRNYTKAYIRHLFKAKEMLAMRLCVIHNLYFYNNLMKEIRDAIDGNYFPMYKKEKIEQWNAKE</sequence>
<feature type="binding site" evidence="5">
    <location>
        <position position="314"/>
    </location>
    <ligand>
        <name>Zn(2+)</name>
        <dbReference type="ChEBI" id="CHEBI:29105"/>
    </ligand>
</feature>
<evidence type="ECO:0000259" key="6">
    <source>
        <dbReference type="Pfam" id="PF01702"/>
    </source>
</evidence>
<keyword evidence="1 5" id="KW-0328">Glycosyltransferase</keyword>
<dbReference type="HAMAP" id="MF_00168">
    <property type="entry name" value="Q_tRNA_Tgt"/>
    <property type="match status" value="1"/>
</dbReference>
<keyword evidence="2 5" id="KW-0808">Transferase</keyword>
<feature type="binding site" evidence="5">
    <location>
        <position position="340"/>
    </location>
    <ligand>
        <name>Zn(2+)</name>
        <dbReference type="ChEBI" id="CHEBI:29105"/>
    </ligand>
</feature>
<comment type="pathway">
    <text evidence="5">tRNA modification; tRNA-queuosine biosynthesis.</text>
</comment>
<dbReference type="EC" id="2.4.2.29" evidence="5"/>
<dbReference type="RefSeq" id="WP_209701691.1">
    <property type="nucleotide sequence ID" value="NZ_JAGGLM010000005.1"/>
</dbReference>
<feature type="binding site" evidence="5">
    <location>
        <position position="309"/>
    </location>
    <ligand>
        <name>Zn(2+)</name>
        <dbReference type="ChEBI" id="CHEBI:29105"/>
    </ligand>
</feature>
<feature type="binding site" evidence="5">
    <location>
        <position position="311"/>
    </location>
    <ligand>
        <name>Zn(2+)</name>
        <dbReference type="ChEBI" id="CHEBI:29105"/>
    </ligand>
</feature>
<dbReference type="InterPro" id="IPR050076">
    <property type="entry name" value="ArchSynthase1/Queuine_TRR"/>
</dbReference>
<feature type="active site" description="Nucleophile" evidence="5">
    <location>
        <position position="271"/>
    </location>
</feature>
<dbReference type="PANTHER" id="PTHR46499">
    <property type="entry name" value="QUEUINE TRNA-RIBOSYLTRANSFERASE"/>
    <property type="match status" value="1"/>
</dbReference>
<evidence type="ECO:0000256" key="1">
    <source>
        <dbReference type="ARBA" id="ARBA00022676"/>
    </source>
</evidence>
<feature type="region of interest" description="RNA binding" evidence="5">
    <location>
        <begin position="252"/>
        <end position="258"/>
    </location>
</feature>
<dbReference type="InterPro" id="IPR004803">
    <property type="entry name" value="TGT"/>
</dbReference>
<proteinExistence type="inferred from homology"/>
<dbReference type="SUPFAM" id="SSF51713">
    <property type="entry name" value="tRNA-guanine transglycosylase"/>
    <property type="match status" value="1"/>
</dbReference>
<evidence type="ECO:0000313" key="8">
    <source>
        <dbReference type="Proteomes" id="UP001519307"/>
    </source>
</evidence>
<evidence type="ECO:0000256" key="5">
    <source>
        <dbReference type="HAMAP-Rule" id="MF_00168"/>
    </source>
</evidence>
<feature type="active site" description="Proton acceptor" evidence="5">
    <location>
        <position position="89"/>
    </location>
</feature>
<feature type="binding site" evidence="5">
    <location>
        <begin position="89"/>
        <end position="93"/>
    </location>
    <ligand>
        <name>substrate</name>
    </ligand>
</feature>
<feature type="domain" description="tRNA-guanine(15) transglycosylase-like" evidence="6">
    <location>
        <begin position="11"/>
        <end position="373"/>
    </location>
</feature>
<keyword evidence="5" id="KW-0479">Metal-binding</keyword>
<gene>
    <name evidence="5" type="primary">tgt</name>
    <name evidence="7" type="ORF">J2Z42_001170</name>
</gene>
<dbReference type="NCBIfam" id="TIGR00430">
    <property type="entry name" value="Q_tRNA_tgt"/>
    <property type="match status" value="1"/>
</dbReference>
<dbReference type="NCBIfam" id="TIGR00449">
    <property type="entry name" value="tgt_general"/>
    <property type="match status" value="1"/>
</dbReference>
<dbReference type="Gene3D" id="3.20.20.105">
    <property type="entry name" value="Queuine tRNA-ribosyltransferase-like"/>
    <property type="match status" value="1"/>
</dbReference>
<keyword evidence="3 5" id="KW-0819">tRNA processing</keyword>
<dbReference type="Proteomes" id="UP001519307">
    <property type="component" value="Unassembled WGS sequence"/>
</dbReference>
<dbReference type="PANTHER" id="PTHR46499:SF1">
    <property type="entry name" value="QUEUINE TRNA-RIBOSYLTRANSFERASE"/>
    <property type="match status" value="1"/>
</dbReference>
<keyword evidence="4 5" id="KW-0671">Queuosine biosynthesis</keyword>
<keyword evidence="8" id="KW-1185">Reference proteome</keyword>
<feature type="binding site" evidence="5">
    <location>
        <position position="143"/>
    </location>
    <ligand>
        <name>substrate</name>
    </ligand>
</feature>
<keyword evidence="5" id="KW-0862">Zinc</keyword>
<comment type="similarity">
    <text evidence="5">Belongs to the queuine tRNA-ribosyltransferase family.</text>
</comment>
<name>A0ABS4KR33_9CLOT</name>
<comment type="cofactor">
    <cofactor evidence="5">
        <name>Zn(2+)</name>
        <dbReference type="ChEBI" id="CHEBI:29105"/>
    </cofactor>
    <text evidence="5">Binds 1 zinc ion per subunit.</text>
</comment>
<protein>
    <recommendedName>
        <fullName evidence="5">Queuine tRNA-ribosyltransferase</fullName>
        <ecNumber evidence="5">2.4.2.29</ecNumber>
    </recommendedName>
    <alternativeName>
        <fullName evidence="5">Guanine insertion enzyme</fullName>
    </alternativeName>
    <alternativeName>
        <fullName evidence="5">tRNA-guanine transglycosylase</fullName>
    </alternativeName>
</protein>
<comment type="caution">
    <text evidence="7">The sequence shown here is derived from an EMBL/GenBank/DDBJ whole genome shotgun (WGS) entry which is preliminary data.</text>
</comment>
<dbReference type="InterPro" id="IPR036511">
    <property type="entry name" value="TGT-like_sf"/>
</dbReference>
<dbReference type="EMBL" id="JAGGLM010000005">
    <property type="protein sequence ID" value="MBP2032498.1"/>
    <property type="molecule type" value="Genomic_DNA"/>
</dbReference>
<comment type="function">
    <text evidence="5">Catalyzes the base-exchange of a guanine (G) residue with the queuine precursor 7-aminomethyl-7-deazaguanine (PreQ1) at position 34 (anticodon wobble position) in tRNAs with GU(N) anticodons (tRNA-Asp, -Asn, -His and -Tyr). Catalysis occurs through a double-displacement mechanism. The nucleophile active site attacks the C1' of nucleotide 34 to detach the guanine base from the RNA, forming a covalent enzyme-RNA intermediate. The proton acceptor active site deprotonates the incoming PreQ1, allowing a nucleophilic attack on the C1' of the ribose to form the product. After dissociation, two additional enzymatic reactions on the tRNA convert PreQ1 to queuine (Q), resulting in the hypermodified nucleoside queuosine (7-(((4,5-cis-dihydroxy-2-cyclopenten-1-yl)amino)methyl)-7-deazaguanosine).</text>
</comment>
<dbReference type="Pfam" id="PF01702">
    <property type="entry name" value="TGT"/>
    <property type="match status" value="1"/>
</dbReference>
<comment type="subunit">
    <text evidence="5">Homodimer. Within each dimer, one monomer is responsible for RNA recognition and catalysis, while the other monomer binds to the replacement base PreQ1.</text>
</comment>